<sequence>MAKIKEVIATTASTHNILASGTNITGDISAEEDFRIDGSINGNISCNGKIIIGSHSKTTGEIKCINIEILGCVKGDIFCSEKVILRASAILDGNMKTRMVEIEPGARFTGQCSMNDE</sequence>
<evidence type="ECO:0000256" key="1">
    <source>
        <dbReference type="ARBA" id="ARBA00044755"/>
    </source>
</evidence>
<protein>
    <submittedName>
        <fullName evidence="2">Cytoskeletal protein CcmA (Bactofilin family)</fullName>
    </submittedName>
</protein>
<proteinExistence type="inferred from homology"/>
<dbReference type="EMBL" id="JACIEP010000008">
    <property type="protein sequence ID" value="MBB4036671.1"/>
    <property type="molecule type" value="Genomic_DNA"/>
</dbReference>
<accession>A0A840CNJ2</accession>
<dbReference type="Proteomes" id="UP000555103">
    <property type="component" value="Unassembled WGS sequence"/>
</dbReference>
<keyword evidence="3" id="KW-1185">Reference proteome</keyword>
<evidence type="ECO:0000313" key="2">
    <source>
        <dbReference type="EMBL" id="MBB4036671.1"/>
    </source>
</evidence>
<name>A0A840CNJ2_9BACT</name>
<gene>
    <name evidence="2" type="ORF">GGR21_002577</name>
</gene>
<dbReference type="InterPro" id="IPR007607">
    <property type="entry name" value="BacA/B"/>
</dbReference>
<dbReference type="RefSeq" id="WP_183307564.1">
    <property type="nucleotide sequence ID" value="NZ_JACIEP010000008.1"/>
</dbReference>
<evidence type="ECO:0000313" key="3">
    <source>
        <dbReference type="Proteomes" id="UP000555103"/>
    </source>
</evidence>
<organism evidence="2 3">
    <name type="scientific">Dysgonomonas hofstadii</name>
    <dbReference type="NCBI Taxonomy" id="637886"/>
    <lineage>
        <taxon>Bacteria</taxon>
        <taxon>Pseudomonadati</taxon>
        <taxon>Bacteroidota</taxon>
        <taxon>Bacteroidia</taxon>
        <taxon>Bacteroidales</taxon>
        <taxon>Dysgonomonadaceae</taxon>
        <taxon>Dysgonomonas</taxon>
    </lineage>
</organism>
<dbReference type="AlphaFoldDB" id="A0A840CNJ2"/>
<comment type="similarity">
    <text evidence="1">Belongs to the bactofilin family.</text>
</comment>
<reference evidence="2 3" key="1">
    <citation type="submission" date="2020-08" db="EMBL/GenBank/DDBJ databases">
        <title>Genomic Encyclopedia of Type Strains, Phase IV (KMG-IV): sequencing the most valuable type-strain genomes for metagenomic binning, comparative biology and taxonomic classification.</title>
        <authorList>
            <person name="Goeker M."/>
        </authorList>
    </citation>
    <scope>NUCLEOTIDE SEQUENCE [LARGE SCALE GENOMIC DNA]</scope>
    <source>
        <strain evidence="2 3">DSM 104969</strain>
    </source>
</reference>
<dbReference type="Pfam" id="PF04519">
    <property type="entry name" value="Bactofilin"/>
    <property type="match status" value="1"/>
</dbReference>
<dbReference type="PANTHER" id="PTHR35024:SF4">
    <property type="entry name" value="POLYMER-FORMING CYTOSKELETAL PROTEIN"/>
    <property type="match status" value="1"/>
</dbReference>
<dbReference type="PANTHER" id="PTHR35024">
    <property type="entry name" value="HYPOTHETICAL CYTOSOLIC PROTEIN"/>
    <property type="match status" value="1"/>
</dbReference>
<comment type="caution">
    <text evidence="2">The sequence shown here is derived from an EMBL/GenBank/DDBJ whole genome shotgun (WGS) entry which is preliminary data.</text>
</comment>